<gene>
    <name evidence="1" type="ORF">ACFSR5_14930</name>
</gene>
<dbReference type="RefSeq" id="WP_380905213.1">
    <property type="nucleotide sequence ID" value="NZ_JBHUEG010000006.1"/>
</dbReference>
<evidence type="ECO:0000313" key="2">
    <source>
        <dbReference type="Proteomes" id="UP001597545"/>
    </source>
</evidence>
<dbReference type="PROSITE" id="PS51257">
    <property type="entry name" value="PROKAR_LIPOPROTEIN"/>
    <property type="match status" value="1"/>
</dbReference>
<dbReference type="Proteomes" id="UP001597545">
    <property type="component" value="Unassembled WGS sequence"/>
</dbReference>
<keyword evidence="2" id="KW-1185">Reference proteome</keyword>
<name>A0ABW5KIV5_9SPHI</name>
<organism evidence="1 2">
    <name type="scientific">Sphingobacterium suaedae</name>
    <dbReference type="NCBI Taxonomy" id="1686402"/>
    <lineage>
        <taxon>Bacteria</taxon>
        <taxon>Pseudomonadati</taxon>
        <taxon>Bacteroidota</taxon>
        <taxon>Sphingobacteriia</taxon>
        <taxon>Sphingobacteriales</taxon>
        <taxon>Sphingobacteriaceae</taxon>
        <taxon>Sphingobacterium</taxon>
    </lineage>
</organism>
<sequence>MNKFFAFLFFGIITISCSKSNLEFENEYETSLRRWEAFKEKSNNSYKYTTYSVSWTGWNTEITITVDQGTIMQVDFIVPQLEQVKRPAEGWSSKIFSEALRKMGYTEEEIEQHEANRTFQTIEWTEDITTLGTHGDYYLRTIDDIYRKAKEEWLVKRAGITNYFESENEGIISRVGSYKEGCMDDCFNGVRIKSIDRK</sequence>
<comment type="caution">
    <text evidence="1">The sequence shown here is derived from an EMBL/GenBank/DDBJ whole genome shotgun (WGS) entry which is preliminary data.</text>
</comment>
<protein>
    <submittedName>
        <fullName evidence="1">Uncharacterized protein</fullName>
    </submittedName>
</protein>
<accession>A0ABW5KIV5</accession>
<evidence type="ECO:0000313" key="1">
    <source>
        <dbReference type="EMBL" id="MFD2548942.1"/>
    </source>
</evidence>
<dbReference type="EMBL" id="JBHULR010000007">
    <property type="protein sequence ID" value="MFD2548942.1"/>
    <property type="molecule type" value="Genomic_DNA"/>
</dbReference>
<proteinExistence type="predicted"/>
<reference evidence="2" key="1">
    <citation type="journal article" date="2019" name="Int. J. Syst. Evol. Microbiol.">
        <title>The Global Catalogue of Microorganisms (GCM) 10K type strain sequencing project: providing services to taxonomists for standard genome sequencing and annotation.</title>
        <authorList>
            <consortium name="The Broad Institute Genomics Platform"/>
            <consortium name="The Broad Institute Genome Sequencing Center for Infectious Disease"/>
            <person name="Wu L."/>
            <person name="Ma J."/>
        </authorList>
    </citation>
    <scope>NUCLEOTIDE SEQUENCE [LARGE SCALE GENOMIC DNA]</scope>
    <source>
        <strain evidence="2">KCTC 42662</strain>
    </source>
</reference>